<reference evidence="1" key="1">
    <citation type="submission" date="2020-08" db="EMBL/GenBank/DDBJ databases">
        <title>Multicomponent nature underlies the extraordinary mechanical properties of spider dragline silk.</title>
        <authorList>
            <person name="Kono N."/>
            <person name="Nakamura H."/>
            <person name="Mori M."/>
            <person name="Yoshida Y."/>
            <person name="Ohtoshi R."/>
            <person name="Malay A.D."/>
            <person name="Moran D.A.P."/>
            <person name="Tomita M."/>
            <person name="Numata K."/>
            <person name="Arakawa K."/>
        </authorList>
    </citation>
    <scope>NUCLEOTIDE SEQUENCE</scope>
</reference>
<keyword evidence="2" id="KW-1185">Reference proteome</keyword>
<proteinExistence type="predicted"/>
<dbReference type="Proteomes" id="UP000887013">
    <property type="component" value="Unassembled WGS sequence"/>
</dbReference>
<dbReference type="AlphaFoldDB" id="A0A8X6KDS8"/>
<organism evidence="1 2">
    <name type="scientific">Nephila pilipes</name>
    <name type="common">Giant wood spider</name>
    <name type="synonym">Nephila maculata</name>
    <dbReference type="NCBI Taxonomy" id="299642"/>
    <lineage>
        <taxon>Eukaryota</taxon>
        <taxon>Metazoa</taxon>
        <taxon>Ecdysozoa</taxon>
        <taxon>Arthropoda</taxon>
        <taxon>Chelicerata</taxon>
        <taxon>Arachnida</taxon>
        <taxon>Araneae</taxon>
        <taxon>Araneomorphae</taxon>
        <taxon>Entelegynae</taxon>
        <taxon>Araneoidea</taxon>
        <taxon>Nephilidae</taxon>
        <taxon>Nephila</taxon>
    </lineage>
</organism>
<protein>
    <submittedName>
        <fullName evidence="1">Uncharacterized protein</fullName>
    </submittedName>
</protein>
<gene>
    <name evidence="1" type="ORF">NPIL_409381</name>
</gene>
<accession>A0A8X6KDS8</accession>
<comment type="caution">
    <text evidence="1">The sequence shown here is derived from an EMBL/GenBank/DDBJ whole genome shotgun (WGS) entry which is preliminary data.</text>
</comment>
<sequence>MLMCITKFVALPVDLQTKRLVARPDRSTDDSAMLPNLRLTHKKLSPFSQVTKRLVARPDRSTDDSAMLPNLRLTHKKLSPFSQVV</sequence>
<evidence type="ECO:0000313" key="1">
    <source>
        <dbReference type="EMBL" id="GFS42101.1"/>
    </source>
</evidence>
<evidence type="ECO:0000313" key="2">
    <source>
        <dbReference type="Proteomes" id="UP000887013"/>
    </source>
</evidence>
<name>A0A8X6KDS8_NEPPI</name>
<dbReference type="EMBL" id="BMAW01089912">
    <property type="protein sequence ID" value="GFS42101.1"/>
    <property type="molecule type" value="Genomic_DNA"/>
</dbReference>